<dbReference type="Proteomes" id="UP000198549">
    <property type="component" value="Chromosome I"/>
</dbReference>
<proteinExistence type="predicted"/>
<dbReference type="EMBL" id="MSTQ01000010">
    <property type="protein sequence ID" value="OLU01655.1"/>
    <property type="molecule type" value="Genomic_DNA"/>
</dbReference>
<evidence type="ECO:0000313" key="2">
    <source>
        <dbReference type="EMBL" id="KAB0484844.1"/>
    </source>
</evidence>
<evidence type="ECO:0000313" key="3">
    <source>
        <dbReference type="EMBL" id="OLU01655.1"/>
    </source>
</evidence>
<gene>
    <name evidence="3" type="ORF">BVK86_18065</name>
    <name evidence="2" type="ORF">F7R15_16165</name>
    <name evidence="4" type="ORF">SAMN04490202_1851</name>
</gene>
<evidence type="ECO:0000313" key="5">
    <source>
        <dbReference type="Proteomes" id="UP000186756"/>
    </source>
</evidence>
<dbReference type="EMBL" id="LT629709">
    <property type="protein sequence ID" value="SDO78262.1"/>
    <property type="molecule type" value="Genomic_DNA"/>
</dbReference>
<dbReference type="AlphaFoldDB" id="A0A1H0MCW2"/>
<evidence type="ECO:0000256" key="1">
    <source>
        <dbReference type="SAM" id="SignalP"/>
    </source>
</evidence>
<reference evidence="3" key="3">
    <citation type="submission" date="2017-01" db="EMBL/GenBank/DDBJ databases">
        <authorList>
            <person name="Mah S.A."/>
            <person name="Swanson W.J."/>
            <person name="Moy G.W."/>
            <person name="Vacquier V.D."/>
        </authorList>
    </citation>
    <scope>NUCLEOTIDE SEQUENCE [LARGE SCALE GENOMIC DNA]</scope>
    <source>
        <strain evidence="3">MT1</strain>
    </source>
</reference>
<evidence type="ECO:0000313" key="7">
    <source>
        <dbReference type="Proteomes" id="UP000460142"/>
    </source>
</evidence>
<sequence>MKHSAIAGLFIAAAMLASPVFAADKDLCAGNIQQINDFVDSAPSLPEGTMDTVKAALTKAKASQAAGNDKDCVEVTSGIITKMQIRNPTRN</sequence>
<feature type="chain" id="PRO_5015064932" evidence="1">
    <location>
        <begin position="23"/>
        <end position="91"/>
    </location>
</feature>
<dbReference type="Proteomes" id="UP000460142">
    <property type="component" value="Unassembled WGS sequence"/>
</dbReference>
<accession>A0A1H0MCW2</accession>
<protein>
    <submittedName>
        <fullName evidence="4">Uncharacterized protein</fullName>
    </submittedName>
</protein>
<keyword evidence="1" id="KW-0732">Signal</keyword>
<dbReference type="EMBL" id="VZPS01000009">
    <property type="protein sequence ID" value="KAB0484844.1"/>
    <property type="molecule type" value="Genomic_DNA"/>
</dbReference>
<keyword evidence="5" id="KW-1185">Reference proteome</keyword>
<feature type="signal peptide" evidence="1">
    <location>
        <begin position="1"/>
        <end position="22"/>
    </location>
</feature>
<organism evidence="4 6">
    <name type="scientific">Pseudomonas reinekei</name>
    <dbReference type="NCBI Taxonomy" id="395598"/>
    <lineage>
        <taxon>Bacteria</taxon>
        <taxon>Pseudomonadati</taxon>
        <taxon>Pseudomonadota</taxon>
        <taxon>Gammaproteobacteria</taxon>
        <taxon>Pseudomonadales</taxon>
        <taxon>Pseudomonadaceae</taxon>
        <taxon>Pseudomonas</taxon>
    </lineage>
</organism>
<dbReference type="OrthoDB" id="7026422at2"/>
<name>A0A1H0MCW2_PSERE</name>
<reference evidence="4 6" key="1">
    <citation type="submission" date="2016-10" db="EMBL/GenBank/DDBJ databases">
        <authorList>
            <person name="de Groot N.N."/>
        </authorList>
    </citation>
    <scope>NUCLEOTIDE SEQUENCE [LARGE SCALE GENOMIC DNA]</scope>
    <source>
        <strain evidence="4 6">BS3776</strain>
    </source>
</reference>
<dbReference type="RefSeq" id="WP_075947700.1">
    <property type="nucleotide sequence ID" value="NZ_LT629709.1"/>
</dbReference>
<evidence type="ECO:0000313" key="4">
    <source>
        <dbReference type="EMBL" id="SDO78262.1"/>
    </source>
</evidence>
<dbReference type="Proteomes" id="UP000186756">
    <property type="component" value="Unassembled WGS sequence"/>
</dbReference>
<reference evidence="2 7" key="4">
    <citation type="submission" date="2019-09" db="EMBL/GenBank/DDBJ databases">
        <title>Draft genome sequences of 48 bacterial type strains from the CCUG.</title>
        <authorList>
            <person name="Tunovic T."/>
            <person name="Pineiro-Iglesias B."/>
            <person name="Unosson C."/>
            <person name="Inganas E."/>
            <person name="Ohlen M."/>
            <person name="Cardew S."/>
            <person name="Jensie-Markopoulos S."/>
            <person name="Salva-Serra F."/>
            <person name="Jaen-Luchoro D."/>
            <person name="Karlsson R."/>
            <person name="Svensson-Stadler L."/>
            <person name="Chun J."/>
            <person name="Moore E."/>
        </authorList>
    </citation>
    <scope>NUCLEOTIDE SEQUENCE [LARGE SCALE GENOMIC DNA]</scope>
    <source>
        <strain evidence="2 7">CCUG 53116</strain>
    </source>
</reference>
<reference evidence="5" key="2">
    <citation type="submission" date="2017-01" db="EMBL/GenBank/DDBJ databases">
        <authorList>
            <person name="Poblete-Castro I."/>
        </authorList>
    </citation>
    <scope>NUCLEOTIDE SEQUENCE [LARGE SCALE GENOMIC DNA]</scope>
    <source>
        <strain evidence="5">DSM 18361 / CCUG 53116 / MT1</strain>
    </source>
</reference>
<evidence type="ECO:0000313" key="6">
    <source>
        <dbReference type="Proteomes" id="UP000198549"/>
    </source>
</evidence>